<dbReference type="InterPro" id="IPR008927">
    <property type="entry name" value="6-PGluconate_DH-like_C_sf"/>
</dbReference>
<reference evidence="3 4" key="1">
    <citation type="submission" date="2019-07" db="EMBL/GenBank/DDBJ databases">
        <title>Genomic Encyclopedia of Type Strains, Phase IV (KMG-IV): sequencing the most valuable type-strain genomes for metagenomic binning, comparative biology and taxonomic classification.</title>
        <authorList>
            <person name="Goeker M."/>
        </authorList>
    </citation>
    <scope>NUCLEOTIDE SEQUENCE [LARGE SCALE GENOMIC DNA]</scope>
    <source>
        <strain evidence="3 4">SS015</strain>
    </source>
</reference>
<gene>
    <name evidence="3" type="ORF">EDC39_11496</name>
</gene>
<accession>A0A5D3WGG0</accession>
<dbReference type="RefSeq" id="WP_148896861.1">
    <property type="nucleotide sequence ID" value="NZ_VNIB01000014.1"/>
</dbReference>
<dbReference type="EMBL" id="VNIB01000014">
    <property type="protein sequence ID" value="TYO96389.1"/>
    <property type="molecule type" value="Genomic_DNA"/>
</dbReference>
<organism evidence="3 4">
    <name type="scientific">Geothermobacter ehrlichii</name>
    <dbReference type="NCBI Taxonomy" id="213224"/>
    <lineage>
        <taxon>Bacteria</taxon>
        <taxon>Pseudomonadati</taxon>
        <taxon>Thermodesulfobacteriota</taxon>
        <taxon>Desulfuromonadia</taxon>
        <taxon>Desulfuromonadales</taxon>
        <taxon>Geothermobacteraceae</taxon>
        <taxon>Geothermobacter</taxon>
    </lineage>
</organism>
<evidence type="ECO:0000259" key="2">
    <source>
        <dbReference type="Pfam" id="PF10728"/>
    </source>
</evidence>
<dbReference type="Gene3D" id="1.10.1040.20">
    <property type="entry name" value="ProC-like, C-terminal domain"/>
    <property type="match status" value="1"/>
</dbReference>
<protein>
    <submittedName>
        <fullName evidence="3">Putative short-subunit dehydrogenase-like oxidoreductase (DUF2520 family)</fullName>
    </submittedName>
</protein>
<evidence type="ECO:0000313" key="3">
    <source>
        <dbReference type="EMBL" id="TYO96389.1"/>
    </source>
</evidence>
<dbReference type="Gene3D" id="3.40.50.720">
    <property type="entry name" value="NAD(P)-binding Rossmann-like Domain"/>
    <property type="match status" value="1"/>
</dbReference>
<feature type="domain" description="Pyrroline-5-carboxylate reductase catalytic N-terminal" evidence="1">
    <location>
        <begin position="5"/>
        <end position="85"/>
    </location>
</feature>
<dbReference type="OrthoDB" id="8650434at2"/>
<proteinExistence type="predicted"/>
<dbReference type="AlphaFoldDB" id="A0A5D3WGG0"/>
<dbReference type="InterPro" id="IPR028939">
    <property type="entry name" value="P5C_Rdtase_cat_N"/>
</dbReference>
<dbReference type="InterPro" id="IPR018931">
    <property type="entry name" value="DUF2520"/>
</dbReference>
<dbReference type="SUPFAM" id="SSF48179">
    <property type="entry name" value="6-phosphogluconate dehydrogenase C-terminal domain-like"/>
    <property type="match status" value="1"/>
</dbReference>
<evidence type="ECO:0000259" key="1">
    <source>
        <dbReference type="Pfam" id="PF03807"/>
    </source>
</evidence>
<dbReference type="PANTHER" id="PTHR40459:SF1">
    <property type="entry name" value="CONSERVED HYPOTHETICAL ALANINE AND LEUCINE RICH PROTEIN"/>
    <property type="match status" value="1"/>
</dbReference>
<dbReference type="InterPro" id="IPR036291">
    <property type="entry name" value="NAD(P)-bd_dom_sf"/>
</dbReference>
<keyword evidence="4" id="KW-1185">Reference proteome</keyword>
<dbReference type="PANTHER" id="PTHR40459">
    <property type="entry name" value="CONSERVED HYPOTHETICAL ALANINE AND LEUCINE RICH PROTEIN"/>
    <property type="match status" value="1"/>
</dbReference>
<dbReference type="SUPFAM" id="SSF51735">
    <property type="entry name" value="NAD(P)-binding Rossmann-fold domains"/>
    <property type="match status" value="1"/>
</dbReference>
<sequence>MRQRFALIGPGRVGQTVARLLVEAGYRPAAIVSRDPERARQAARFAGRLKAAATDLKKVTDAKLILVTVPDDHLRQVAEKLHRLPLKPGTLLVHFSGYHPAAILLPDDPGELRALAIHPLQTFADAVMGVQNLPGSPCSVEGSEDALPQGEKLVRDLGGRPFRLRSEQKTLYHAAACVLSNYLVANTHAACDMLAACGFSRDEAFDLLKPLLTGTLRSLTTLGPDLALTGPIARGDVRTVTAHLDAMRPLPDELQQIYRVLGRKAVQIARQRGSISKKTATQLLKLLDDK</sequence>
<evidence type="ECO:0000313" key="4">
    <source>
        <dbReference type="Proteomes" id="UP000324159"/>
    </source>
</evidence>
<dbReference type="Pfam" id="PF10728">
    <property type="entry name" value="DUF2520"/>
    <property type="match status" value="1"/>
</dbReference>
<dbReference type="Pfam" id="PF03807">
    <property type="entry name" value="F420_oxidored"/>
    <property type="match status" value="1"/>
</dbReference>
<comment type="caution">
    <text evidence="3">The sequence shown here is derived from an EMBL/GenBank/DDBJ whole genome shotgun (WGS) entry which is preliminary data.</text>
</comment>
<name>A0A5D3WGG0_9BACT</name>
<dbReference type="Proteomes" id="UP000324159">
    <property type="component" value="Unassembled WGS sequence"/>
</dbReference>
<dbReference type="InterPro" id="IPR037108">
    <property type="entry name" value="TM1727-like_C_sf"/>
</dbReference>
<feature type="domain" description="DUF2520" evidence="2">
    <location>
        <begin position="137"/>
        <end position="264"/>
    </location>
</feature>